<dbReference type="GO" id="GO:0000338">
    <property type="term" value="P:protein deneddylation"/>
    <property type="evidence" value="ECO:0007669"/>
    <property type="project" value="TreeGrafter"/>
</dbReference>
<dbReference type="SUPFAM" id="SSF54001">
    <property type="entry name" value="Cysteine proteinases"/>
    <property type="match status" value="1"/>
</dbReference>
<feature type="compositionally biased region" description="Acidic residues" evidence="5">
    <location>
        <begin position="407"/>
        <end position="418"/>
    </location>
</feature>
<dbReference type="InterPro" id="IPR038765">
    <property type="entry name" value="Papain-like_cys_pep_sf"/>
</dbReference>
<keyword evidence="4" id="KW-0788">Thiol protease</keyword>
<reference evidence="7 8" key="1">
    <citation type="journal article" date="2018" name="Cell">
        <title>The Chara Genome: Secondary Complexity and Implications for Plant Terrestrialization.</title>
        <authorList>
            <person name="Nishiyama T."/>
            <person name="Sakayama H."/>
            <person name="Vries J.D."/>
            <person name="Buschmann H."/>
            <person name="Saint-Marcoux D."/>
            <person name="Ullrich K.K."/>
            <person name="Haas F.B."/>
            <person name="Vanderstraeten L."/>
            <person name="Becker D."/>
            <person name="Lang D."/>
            <person name="Vosolsobe S."/>
            <person name="Rombauts S."/>
            <person name="Wilhelmsson P.K.I."/>
            <person name="Janitza P."/>
            <person name="Kern R."/>
            <person name="Heyl A."/>
            <person name="Rumpler F."/>
            <person name="Villalobos L.I.A.C."/>
            <person name="Clay J.M."/>
            <person name="Skokan R."/>
            <person name="Toyoda A."/>
            <person name="Suzuki Y."/>
            <person name="Kagoshima H."/>
            <person name="Schijlen E."/>
            <person name="Tajeshwar N."/>
            <person name="Catarino B."/>
            <person name="Hetherington A.J."/>
            <person name="Saltykova A."/>
            <person name="Bonnot C."/>
            <person name="Breuninger H."/>
            <person name="Symeonidi A."/>
            <person name="Radhakrishnan G.V."/>
            <person name="Van Nieuwerburgh F."/>
            <person name="Deforce D."/>
            <person name="Chang C."/>
            <person name="Karol K.G."/>
            <person name="Hedrich R."/>
            <person name="Ulvskov P."/>
            <person name="Glockner G."/>
            <person name="Delwiche C.F."/>
            <person name="Petrasek J."/>
            <person name="Van de Peer Y."/>
            <person name="Friml J."/>
            <person name="Beilby M."/>
            <person name="Dolan L."/>
            <person name="Kohara Y."/>
            <person name="Sugano S."/>
            <person name="Fujiyama A."/>
            <person name="Delaux P.-M."/>
            <person name="Quint M."/>
            <person name="TheiBen G."/>
            <person name="Hagemann M."/>
            <person name="Harholt J."/>
            <person name="Dunand C."/>
            <person name="Zachgo S."/>
            <person name="Langdale J."/>
            <person name="Maumus F."/>
            <person name="Straeten D.V.D."/>
            <person name="Gould S.B."/>
            <person name="Rensing S.A."/>
        </authorList>
    </citation>
    <scope>NUCLEOTIDE SEQUENCE [LARGE SCALE GENOMIC DNA]</scope>
    <source>
        <strain evidence="7 8">S276</strain>
    </source>
</reference>
<dbReference type="Gene3D" id="3.40.395.10">
    <property type="entry name" value="Adenoviral Proteinase, Chain A"/>
    <property type="match status" value="1"/>
</dbReference>
<dbReference type="InterPro" id="IPR044613">
    <property type="entry name" value="Nep1/2-like"/>
</dbReference>
<dbReference type="Pfam" id="PF02902">
    <property type="entry name" value="Peptidase_C48"/>
    <property type="match status" value="1"/>
</dbReference>
<dbReference type="GO" id="GO:0008234">
    <property type="term" value="F:cysteine-type peptidase activity"/>
    <property type="evidence" value="ECO:0007669"/>
    <property type="project" value="UniProtKB-KW"/>
</dbReference>
<feature type="region of interest" description="Disordered" evidence="5">
    <location>
        <begin position="382"/>
        <end position="485"/>
    </location>
</feature>
<evidence type="ECO:0000256" key="4">
    <source>
        <dbReference type="ARBA" id="ARBA00022807"/>
    </source>
</evidence>
<dbReference type="AlphaFoldDB" id="A0A388KMB0"/>
<feature type="domain" description="Ubiquitin-like protease family profile" evidence="6">
    <location>
        <begin position="115"/>
        <end position="321"/>
    </location>
</feature>
<evidence type="ECO:0000259" key="6">
    <source>
        <dbReference type="PROSITE" id="PS50600"/>
    </source>
</evidence>
<evidence type="ECO:0000256" key="5">
    <source>
        <dbReference type="SAM" id="MobiDB-lite"/>
    </source>
</evidence>
<dbReference type="Gramene" id="GBG71083">
    <property type="protein sequence ID" value="GBG71083"/>
    <property type="gene ID" value="CBR_g8383"/>
</dbReference>
<feature type="compositionally biased region" description="Polar residues" evidence="5">
    <location>
        <begin position="34"/>
        <end position="44"/>
    </location>
</feature>
<dbReference type="OrthoDB" id="1939479at2759"/>
<name>A0A388KMB0_CHABU</name>
<evidence type="ECO:0000313" key="7">
    <source>
        <dbReference type="EMBL" id="GBG71083.1"/>
    </source>
</evidence>
<gene>
    <name evidence="7" type="ORF">CBR_g8383</name>
</gene>
<sequence>MAESHSNNCSVAAKGPYQRTETGNDDRDRKPLLPTSSRRSSQSWQDMLSDPWCTKMYDLLTEGAAEWPQSSGEQSSCCVGKRKAGDMTTARDEQTDITDVNELFPFTWKSAQHAIPASKSDIERLSDDGWLNDNIIDIYLQSVYEEVGRGQDRSSVHVCTTLWHPEVIANKSFGQLRKKGWEDAIKIRPQKLHRLCNELRRASVTVIPVNRNKHWTLLLLLNVRFFLEVTADNRISDPPIAIVVDSMRGKKREEWTALRKLLWHEYLHEASNLQCLTPEKVHFSWVTCRDLAGSKLVHAECPQQNNQTDCGVYVCSIATTLIQFLGRTAAKDVRAKDVLEVIKTTTVNERTVRQFRESMVDRLAACAAVTKGNCTLAASQVAKANSTPQAEEEEEHDRSTPEKSDGAEDEEGGNEGDDSGPSRGQSQDTDEDDNSDGKSASQSTGEDRSTASEGDDSPSPSRTLRSEGERQARNGSDTEEPVGDRQIVQHVSATGKEDTFFAAVQAMAKLAGGTAEEGLRSHNAERGIRAVIGECNRIMTTIRGEITWQLKHWFWAEKGIPLVGSQQSDHHLPARNKMRAEMKENKTWRQSGDDPWGAPAFKTTLLKVFQMRKEGRNLGVTLQQLAFAKMVIQCEIEQTTKTIRAAEQIEKLVSIKQAIVSSLRARDTVMSFSVFKLDKSVSVAEKAAALFRCGTPSVDRPGLPSTTITDDDYDVEYILPQSTPAGGGGARTDSLCAAP</sequence>
<keyword evidence="2" id="KW-0645">Protease</keyword>
<feature type="compositionally biased region" description="Basic and acidic residues" evidence="5">
    <location>
        <begin position="396"/>
        <end position="406"/>
    </location>
</feature>
<dbReference type="STRING" id="69332.A0A388KMB0"/>
<feature type="compositionally biased region" description="Polar residues" evidence="5">
    <location>
        <begin position="1"/>
        <end position="10"/>
    </location>
</feature>
<comment type="caution">
    <text evidence="7">The sequence shown here is derived from an EMBL/GenBank/DDBJ whole genome shotgun (WGS) entry which is preliminary data.</text>
</comment>
<evidence type="ECO:0000256" key="2">
    <source>
        <dbReference type="ARBA" id="ARBA00022670"/>
    </source>
</evidence>
<proteinExistence type="inferred from homology"/>
<comment type="similarity">
    <text evidence="1">Belongs to the peptidase C48 family.</text>
</comment>
<dbReference type="PANTHER" id="PTHR46468:SF1">
    <property type="entry name" value="SENTRIN-SPECIFIC PROTEASE 8"/>
    <property type="match status" value="1"/>
</dbReference>
<accession>A0A388KMB0</accession>
<protein>
    <recommendedName>
        <fullName evidence="6">Ubiquitin-like protease family profile domain-containing protein</fullName>
    </recommendedName>
</protein>
<dbReference type="PANTHER" id="PTHR46468">
    <property type="entry name" value="SENTRIN-SPECIFIC PROTEASE 8"/>
    <property type="match status" value="1"/>
</dbReference>
<dbReference type="PROSITE" id="PS50600">
    <property type="entry name" value="ULP_PROTEASE"/>
    <property type="match status" value="1"/>
</dbReference>
<keyword evidence="8" id="KW-1185">Reference proteome</keyword>
<feature type="region of interest" description="Disordered" evidence="5">
    <location>
        <begin position="1"/>
        <end position="44"/>
    </location>
</feature>
<evidence type="ECO:0000256" key="3">
    <source>
        <dbReference type="ARBA" id="ARBA00022801"/>
    </source>
</evidence>
<evidence type="ECO:0000313" key="8">
    <source>
        <dbReference type="Proteomes" id="UP000265515"/>
    </source>
</evidence>
<dbReference type="GO" id="GO:0006508">
    <property type="term" value="P:proteolysis"/>
    <property type="evidence" value="ECO:0007669"/>
    <property type="project" value="UniProtKB-KW"/>
</dbReference>
<dbReference type="EMBL" id="BFEA01000140">
    <property type="protein sequence ID" value="GBG71083.1"/>
    <property type="molecule type" value="Genomic_DNA"/>
</dbReference>
<dbReference type="InterPro" id="IPR003653">
    <property type="entry name" value="Peptidase_C48_C"/>
</dbReference>
<feature type="compositionally biased region" description="Basic and acidic residues" evidence="5">
    <location>
        <begin position="22"/>
        <end position="31"/>
    </location>
</feature>
<evidence type="ECO:0000256" key="1">
    <source>
        <dbReference type="ARBA" id="ARBA00005234"/>
    </source>
</evidence>
<dbReference type="GO" id="GO:0019784">
    <property type="term" value="F:deNEDDylase activity"/>
    <property type="evidence" value="ECO:0007669"/>
    <property type="project" value="InterPro"/>
</dbReference>
<dbReference type="Proteomes" id="UP000265515">
    <property type="component" value="Unassembled WGS sequence"/>
</dbReference>
<keyword evidence="3" id="KW-0378">Hydrolase</keyword>
<organism evidence="7 8">
    <name type="scientific">Chara braunii</name>
    <name type="common">Braun's stonewort</name>
    <dbReference type="NCBI Taxonomy" id="69332"/>
    <lineage>
        <taxon>Eukaryota</taxon>
        <taxon>Viridiplantae</taxon>
        <taxon>Streptophyta</taxon>
        <taxon>Charophyceae</taxon>
        <taxon>Charales</taxon>
        <taxon>Characeae</taxon>
        <taxon>Chara</taxon>
    </lineage>
</organism>